<dbReference type="Proteomes" id="UP001642483">
    <property type="component" value="Unassembled WGS sequence"/>
</dbReference>
<dbReference type="InterPro" id="IPR036322">
    <property type="entry name" value="WD40_repeat_dom_sf"/>
</dbReference>
<protein>
    <recommendedName>
        <fullName evidence="3">Tectonin beta-propeller repeat-containing protein 2</fullName>
    </recommendedName>
</protein>
<evidence type="ECO:0000313" key="1">
    <source>
        <dbReference type="EMBL" id="CAK8680502.1"/>
    </source>
</evidence>
<dbReference type="InterPro" id="IPR015943">
    <property type="entry name" value="WD40/YVTN_repeat-like_dom_sf"/>
</dbReference>
<dbReference type="SUPFAM" id="SSF50978">
    <property type="entry name" value="WD40 repeat-like"/>
    <property type="match status" value="1"/>
</dbReference>
<comment type="caution">
    <text evidence="1">The sequence shown here is derived from an EMBL/GenBank/DDBJ whole genome shotgun (WGS) entry which is preliminary data.</text>
</comment>
<dbReference type="SMART" id="SM00706">
    <property type="entry name" value="TECPR"/>
    <property type="match status" value="7"/>
</dbReference>
<evidence type="ECO:0000313" key="2">
    <source>
        <dbReference type="Proteomes" id="UP001642483"/>
    </source>
</evidence>
<reference evidence="1 2" key="1">
    <citation type="submission" date="2024-02" db="EMBL/GenBank/DDBJ databases">
        <authorList>
            <person name="Daric V."/>
            <person name="Darras S."/>
        </authorList>
    </citation>
    <scope>NUCLEOTIDE SEQUENCE [LARGE SCALE GENOMIC DNA]</scope>
</reference>
<gene>
    <name evidence="1" type="ORF">CVLEPA_LOCUS10749</name>
</gene>
<dbReference type="Pfam" id="PF19193">
    <property type="entry name" value="Tectonin"/>
    <property type="match status" value="1"/>
</dbReference>
<accession>A0ABP0FLI2</accession>
<keyword evidence="2" id="KW-1185">Reference proteome</keyword>
<dbReference type="EMBL" id="CAWYQH010000068">
    <property type="protein sequence ID" value="CAK8680502.1"/>
    <property type="molecule type" value="Genomic_DNA"/>
</dbReference>
<proteinExistence type="predicted"/>
<sequence>MEKTRVLKEYPLMQDFLKATPPKIHHAFFSVVADIISFDVSKCHIALGTTAGCTFLHSREHGGTIKVVSQNKDDHVTCVKLMTGLECQLAMGTKDGQVVIIIFSGSTIIAKQVRKYSLGKIHKNAICSLEWSPNGMKLFSADLAGCIFCTDVNFDLNTCTAGLLLNEEHEVVQMNYKHKTLLVSTLENSFLVYDGSKKDIGSKPTRRGRFGACFNSNTVAMEELVVFATRPGLRVWVANTSGTVMRTIKMKHLIENVMNPIKMQITGAHSSKKELSFGIVHLFGTDCLLSLYGSSLYVMNHIDNSIVGEMHGLEDVIDVKVTEDEIFVLCTGRKLHRIAYKPDDSWTGLSSPVHGSKGANKFMEMKASISGMKINLPPVIGQLQSKMGTLKVDQIATKLQAQAEELKTMVSSKPVMNFTNQLFHRRSVSEASSSKESIYEPDITSIDVIVKALMYDILELVELKCAEPEVQVAIPEIDKGNQDDSFPNKIYRFENIAVKPADEDIVFSSKRKKKWQKKKSLGNMALKTSNESLSSDDAFINNGLQQDNKKNIDGVMETNVKICDNDEKKVHAISSAHYGDNMIQYLLTRKETKNENFEVPVDNDLPVFENKTVSIERTLSCNQSTCSETNLSVENIEDVNVEQITVSPDFDFGSESKLKAHLNYHTTDAISSSAINNKASGSNNLFLGTEHASNSLHLNLHNTMTNRKENNDFIPRSPDIDIYKVDGGGDFNSEEDSETESQQSIEPMVFNVQQPSDIDQPVTDDEQYFKKLVQMKPELYGPSGEALKSSDMWSISPFPGSAILSLAGSGEMICCVSNTSRIYYREETSDEASSNVWNKFAKKAVQIALAPSGDFAWIVTGRGNVYAAGLPLELTEDRLHSTEVHLEWKLVLSKCSFVCLGTIEAWIVTSDGHLLREIGLSRSEPSMQQQYTVDVKFVKNDKIEDAKVKHVALTCDVIWVLTTSGQLLCKALTDVDTANTWHAVDSPQPFGKQQLQVRLIASDYKKTLWAVDDKGGLWCRSRVTTSIPQGHHWWEVYMNQYLYEEKHTTFLKLGRSAHPLSVTNIALSLQGIWVATDDNKLRMTRERVTGNAWKHLSISGVASSTTWSHITSSSLFSPEDSVWQGFIWVAQSKGEIICFPSSKTNQHKGVALSPPDDTSSSILCISASREALWMVLESGDIFVRSGISPTTPSGRNWNHVKVNNQLDDKLINVSCGLQSVWAVDQSGSIFVRMGTIVTESHETMSPAWLKLDGCPTAGSTFTQVICGPSDLNVWAINDQGIPYVRVGVTNEMPVGHIWKPVPGATVKQIVISNHAVRALCTDGSLLKRYGITQGDAIGDYWKKIPGDFHQLAVTPYDELFALDADNLLRYHRTHIYCPPLIEAMLDDGTSSSDSDSFKDKKLSQVGNTSQVDDLTWEII</sequence>
<dbReference type="InterPro" id="IPR006624">
    <property type="entry name" value="Beta-propeller_rpt_TECPR"/>
</dbReference>
<organism evidence="1 2">
    <name type="scientific">Clavelina lepadiformis</name>
    <name type="common">Light-bulb sea squirt</name>
    <name type="synonym">Ascidia lepadiformis</name>
    <dbReference type="NCBI Taxonomy" id="159417"/>
    <lineage>
        <taxon>Eukaryota</taxon>
        <taxon>Metazoa</taxon>
        <taxon>Chordata</taxon>
        <taxon>Tunicata</taxon>
        <taxon>Ascidiacea</taxon>
        <taxon>Aplousobranchia</taxon>
        <taxon>Clavelinidae</taxon>
        <taxon>Clavelina</taxon>
    </lineage>
</organism>
<dbReference type="PANTHER" id="PTHR23287">
    <property type="entry name" value="RUBY-EYE2-LIKE PROTEIN"/>
    <property type="match status" value="1"/>
</dbReference>
<dbReference type="InterPro" id="IPR009091">
    <property type="entry name" value="RCC1/BLIP-II"/>
</dbReference>
<dbReference type="PANTHER" id="PTHR23287:SF16">
    <property type="entry name" value="TECTONIN BETA-PROPELLER REPEAT-CONTAINING PROTEIN 2"/>
    <property type="match status" value="1"/>
</dbReference>
<name>A0ABP0FLI2_CLALP</name>
<dbReference type="Pfam" id="PF06462">
    <property type="entry name" value="Hyd_WA"/>
    <property type="match status" value="2"/>
</dbReference>
<evidence type="ECO:0008006" key="3">
    <source>
        <dbReference type="Google" id="ProtNLM"/>
    </source>
</evidence>
<dbReference type="Gene3D" id="2.130.10.10">
    <property type="entry name" value="YVTN repeat-like/Quinoprotein amine dehydrogenase"/>
    <property type="match status" value="1"/>
</dbReference>
<dbReference type="SUPFAM" id="SSF50985">
    <property type="entry name" value="RCC1/BLIP-II"/>
    <property type="match status" value="2"/>
</dbReference>